<dbReference type="PANTHER" id="PTHR43182">
    <property type="entry name" value="COBALT-PRECORRIN-6B C(15)-METHYLTRANSFERASE (DECARBOXYLATING)"/>
    <property type="match status" value="1"/>
</dbReference>
<dbReference type="Pfam" id="PF02390">
    <property type="entry name" value="Methyltransf_4"/>
    <property type="match status" value="1"/>
</dbReference>
<dbReference type="NCBIfam" id="TIGR02467">
    <property type="entry name" value="CbiE"/>
    <property type="match status" value="1"/>
</dbReference>
<reference evidence="11 12" key="1">
    <citation type="submission" date="2016-04" db="EMBL/GenBank/DDBJ databases">
        <title>Genome analysis of Thermosulfurimonas dismutans, the first thermophilic sulfur-disproportionating bacterium of the phylum Thermodesulfobacteria.</title>
        <authorList>
            <person name="Mardanov A.V."/>
            <person name="Beletsky A.V."/>
            <person name="Kadnikov V.V."/>
            <person name="Slobodkin A.I."/>
            <person name="Ravin N.V."/>
        </authorList>
    </citation>
    <scope>NUCLEOTIDE SEQUENCE [LARGE SCALE GENOMIC DNA]</scope>
    <source>
        <strain evidence="11 12">S95</strain>
    </source>
</reference>
<keyword evidence="8" id="KW-0949">S-adenosyl-L-methionine</keyword>
<dbReference type="NCBIfam" id="TIGR02469">
    <property type="entry name" value="CbiT"/>
    <property type="match status" value="1"/>
</dbReference>
<evidence type="ECO:0000256" key="3">
    <source>
        <dbReference type="ARBA" id="ARBA00004953"/>
    </source>
</evidence>
<gene>
    <name evidence="11" type="ORF">TDIS_1827</name>
</gene>
<dbReference type="GO" id="GO:0008276">
    <property type="term" value="F:protein methyltransferase activity"/>
    <property type="evidence" value="ECO:0007669"/>
    <property type="project" value="InterPro"/>
</dbReference>
<dbReference type="InterPro" id="IPR014008">
    <property type="entry name" value="Cbl_synth_MTase_CbiT"/>
</dbReference>
<dbReference type="InterPro" id="IPR000878">
    <property type="entry name" value="4pyrrol_Mease"/>
</dbReference>
<dbReference type="InterPro" id="IPR012818">
    <property type="entry name" value="CbiE"/>
</dbReference>
<comment type="function">
    <text evidence="2">Catalyzes the formation of N(7)-methylguanine at position 46 (m7G46) in tRNA.</text>
</comment>
<comment type="caution">
    <text evidence="11">The sequence shown here is derived from an EMBL/GenBank/DDBJ whole genome shotgun (WGS) entry which is preliminary data.</text>
</comment>
<dbReference type="OrthoDB" id="9780707at2"/>
<dbReference type="Proteomes" id="UP000078390">
    <property type="component" value="Unassembled WGS sequence"/>
</dbReference>
<dbReference type="CDD" id="cd11644">
    <property type="entry name" value="Precorrin-6Y-MT"/>
    <property type="match status" value="1"/>
</dbReference>
<dbReference type="PIRSF" id="PIRSF036428">
    <property type="entry name" value="CobL"/>
    <property type="match status" value="1"/>
</dbReference>
<dbReference type="STRING" id="999894.TDIS_1827"/>
<dbReference type="EMBL" id="LWLG01000016">
    <property type="protein sequence ID" value="OAQ20100.1"/>
    <property type="molecule type" value="Genomic_DNA"/>
</dbReference>
<evidence type="ECO:0000256" key="2">
    <source>
        <dbReference type="ARBA" id="ARBA00003015"/>
    </source>
</evidence>
<dbReference type="GO" id="GO:0008176">
    <property type="term" value="F:tRNA (guanine(46)-N7)-methyltransferase activity"/>
    <property type="evidence" value="ECO:0007669"/>
    <property type="project" value="UniProtKB-EC"/>
</dbReference>
<keyword evidence="6 11" id="KW-0489">Methyltransferase</keyword>
<dbReference type="Gene3D" id="3.40.50.150">
    <property type="entry name" value="Vaccinia Virus protein VP39"/>
    <property type="match status" value="1"/>
</dbReference>
<dbReference type="InterPro" id="IPR014777">
    <property type="entry name" value="4pyrrole_Mease_sub1"/>
</dbReference>
<comment type="pathway">
    <text evidence="3">Cofactor biosynthesis; adenosylcobalamin biosynthesis.</text>
</comment>
<feature type="domain" description="Tetrapyrrole methylase" evidence="10">
    <location>
        <begin position="18"/>
        <end position="203"/>
    </location>
</feature>
<keyword evidence="7 11" id="KW-0808">Transferase</keyword>
<comment type="catalytic activity">
    <reaction evidence="1">
        <text>guanosine(46) in tRNA + S-adenosyl-L-methionine = N(7)-methylguanosine(46) in tRNA + S-adenosyl-L-homocysteine</text>
        <dbReference type="Rhea" id="RHEA:42708"/>
        <dbReference type="Rhea" id="RHEA-COMP:10188"/>
        <dbReference type="Rhea" id="RHEA-COMP:10189"/>
        <dbReference type="ChEBI" id="CHEBI:57856"/>
        <dbReference type="ChEBI" id="CHEBI:59789"/>
        <dbReference type="ChEBI" id="CHEBI:74269"/>
        <dbReference type="ChEBI" id="CHEBI:74480"/>
        <dbReference type="EC" id="2.1.1.33"/>
    </reaction>
</comment>
<dbReference type="GO" id="GO:0009236">
    <property type="term" value="P:cobalamin biosynthetic process"/>
    <property type="evidence" value="ECO:0007669"/>
    <property type="project" value="UniProtKB-UniPathway"/>
</dbReference>
<dbReference type="InterPro" id="IPR050714">
    <property type="entry name" value="Cobalamin_biosynth_MTase"/>
</dbReference>
<evidence type="ECO:0000313" key="12">
    <source>
        <dbReference type="Proteomes" id="UP000078390"/>
    </source>
</evidence>
<dbReference type="Pfam" id="PF00590">
    <property type="entry name" value="TP_methylase"/>
    <property type="match status" value="1"/>
</dbReference>
<protein>
    <recommendedName>
        <fullName evidence="4">tRNA (guanine(46)-N(7))-methyltransferase</fullName>
        <ecNumber evidence="4">2.1.1.33</ecNumber>
    </recommendedName>
</protein>
<dbReference type="SUPFAM" id="SSF53335">
    <property type="entry name" value="S-adenosyl-L-methionine-dependent methyltransferases"/>
    <property type="match status" value="1"/>
</dbReference>
<dbReference type="AlphaFoldDB" id="A0A179D231"/>
<dbReference type="UniPathway" id="UPA00148"/>
<dbReference type="InterPro" id="IPR003358">
    <property type="entry name" value="tRNA_(Gua-N-7)_MeTrfase_Trmb"/>
</dbReference>
<dbReference type="InterPro" id="IPR029063">
    <property type="entry name" value="SAM-dependent_MTases_sf"/>
</dbReference>
<keyword evidence="9" id="KW-0819">tRNA processing</keyword>
<dbReference type="InterPro" id="IPR035996">
    <property type="entry name" value="4pyrrol_Methylase_sf"/>
</dbReference>
<dbReference type="InterPro" id="IPR014776">
    <property type="entry name" value="4pyrrole_Mease_sub2"/>
</dbReference>
<evidence type="ECO:0000313" key="11">
    <source>
        <dbReference type="EMBL" id="OAQ20100.1"/>
    </source>
</evidence>
<name>A0A179D231_9BACT</name>
<dbReference type="RefSeq" id="WP_084271048.1">
    <property type="nucleotide sequence ID" value="NZ_LWLG01000016.1"/>
</dbReference>
<evidence type="ECO:0000256" key="6">
    <source>
        <dbReference type="ARBA" id="ARBA00022603"/>
    </source>
</evidence>
<keyword evidence="12" id="KW-1185">Reference proteome</keyword>
<evidence type="ECO:0000256" key="8">
    <source>
        <dbReference type="ARBA" id="ARBA00022691"/>
    </source>
</evidence>
<sequence length="411" mass="45828">MSFEIYLIGLSEEGLLSGALKALERAETILLSERILSLAEAVLPSSLHPRLKTYRKLGEALSQLEAAEEQGQSVAFLASGDPLFFGIGKRLVERFGPERVQIFPALSFPQLAFARLKIPWEDFFFVSLHGAGATTRAFDLHDLPGLLRLYGRLCVFTDPQNNPRKIVSFLKERVPSEDLRIFVCEKLGYPEERIVGGRLSEIAQESFRDPNLVILTYDGPGRERGFGLETSEIIHPRGLITKDEVRAVVVHKLRLPERGIFWDIGAGAGGLACEVARALPLLRVFAIERHPERVAYLHENRKRFGLLNLEVISGEAPEVLEKLPQPNQVFIGGSGGKLLEILEAVSENLSKGRLVLTLATMDHLSLALEFLKSRRLFRELLEIQVARSKPLGEHIHLRAENPVFVVVGEKG</sequence>
<accession>A0A179D231</accession>
<dbReference type="EC" id="2.1.1.33" evidence="4"/>
<evidence type="ECO:0000256" key="5">
    <source>
        <dbReference type="ARBA" id="ARBA00022573"/>
    </source>
</evidence>
<dbReference type="PANTHER" id="PTHR43182:SF1">
    <property type="entry name" value="COBALT-PRECORRIN-7 C(5)-METHYLTRANSFERASE"/>
    <property type="match status" value="1"/>
</dbReference>
<proteinExistence type="predicted"/>
<dbReference type="Gene3D" id="3.30.950.10">
    <property type="entry name" value="Methyltransferase, Cobalt-precorrin-4 Transmethylase, Domain 2"/>
    <property type="match status" value="1"/>
</dbReference>
<evidence type="ECO:0000256" key="9">
    <source>
        <dbReference type="ARBA" id="ARBA00022694"/>
    </source>
</evidence>
<evidence type="ECO:0000256" key="4">
    <source>
        <dbReference type="ARBA" id="ARBA00011977"/>
    </source>
</evidence>
<evidence type="ECO:0000256" key="7">
    <source>
        <dbReference type="ARBA" id="ARBA00022679"/>
    </source>
</evidence>
<dbReference type="Gene3D" id="3.40.1010.10">
    <property type="entry name" value="Cobalt-precorrin-4 Transmethylase, Domain 1"/>
    <property type="match status" value="1"/>
</dbReference>
<evidence type="ECO:0000259" key="10">
    <source>
        <dbReference type="Pfam" id="PF00590"/>
    </source>
</evidence>
<organism evidence="11 12">
    <name type="scientific">Thermosulfurimonas dismutans</name>
    <dbReference type="NCBI Taxonomy" id="999894"/>
    <lineage>
        <taxon>Bacteria</taxon>
        <taxon>Pseudomonadati</taxon>
        <taxon>Thermodesulfobacteriota</taxon>
        <taxon>Thermodesulfobacteria</taxon>
        <taxon>Thermodesulfobacteriales</taxon>
        <taxon>Thermodesulfobacteriaceae</taxon>
        <taxon>Thermosulfurimonas</taxon>
    </lineage>
</organism>
<dbReference type="SUPFAM" id="SSF53790">
    <property type="entry name" value="Tetrapyrrole methylase"/>
    <property type="match status" value="1"/>
</dbReference>
<dbReference type="InterPro" id="IPR006365">
    <property type="entry name" value="Cbl_synth_CobL"/>
</dbReference>
<dbReference type="CDD" id="cd02440">
    <property type="entry name" value="AdoMet_MTases"/>
    <property type="match status" value="1"/>
</dbReference>
<keyword evidence="5" id="KW-0169">Cobalamin biosynthesis</keyword>
<dbReference type="PATRIC" id="fig|999894.6.peg.1827"/>
<evidence type="ECO:0000256" key="1">
    <source>
        <dbReference type="ARBA" id="ARBA00000142"/>
    </source>
</evidence>